<dbReference type="InterPro" id="IPR001680">
    <property type="entry name" value="WD40_rpt"/>
</dbReference>
<dbReference type="AlphaFoldDB" id="A0A3M7KUH5"/>
<feature type="compositionally biased region" description="Low complexity" evidence="12">
    <location>
        <begin position="1"/>
        <end position="14"/>
    </location>
</feature>
<gene>
    <name evidence="13" type="ORF">APUTEX25_005344</name>
</gene>
<feature type="compositionally biased region" description="Low complexity" evidence="12">
    <location>
        <begin position="46"/>
        <end position="60"/>
    </location>
</feature>
<feature type="region of interest" description="Disordered" evidence="12">
    <location>
        <begin position="126"/>
        <end position="149"/>
    </location>
</feature>
<dbReference type="Pfam" id="PF00400">
    <property type="entry name" value="WD40"/>
    <property type="match status" value="2"/>
</dbReference>
<keyword evidence="7" id="KW-0206">Cytoskeleton</keyword>
<evidence type="ECO:0000256" key="11">
    <source>
        <dbReference type="ARBA" id="ARBA00041557"/>
    </source>
</evidence>
<dbReference type="Proteomes" id="UP000279271">
    <property type="component" value="Unassembled WGS sequence"/>
</dbReference>
<dbReference type="PANTHER" id="PTHR12442">
    <property type="entry name" value="DYNEIN INTERMEDIATE CHAIN"/>
    <property type="match status" value="1"/>
</dbReference>
<dbReference type="GO" id="GO:0003341">
    <property type="term" value="P:cilium movement"/>
    <property type="evidence" value="ECO:0007669"/>
    <property type="project" value="TreeGrafter"/>
</dbReference>
<feature type="compositionally biased region" description="Basic and acidic residues" evidence="12">
    <location>
        <begin position="15"/>
        <end position="26"/>
    </location>
</feature>
<feature type="region of interest" description="Disordered" evidence="12">
    <location>
        <begin position="1"/>
        <end position="111"/>
    </location>
</feature>
<evidence type="ECO:0000256" key="10">
    <source>
        <dbReference type="ARBA" id="ARBA00040002"/>
    </source>
</evidence>
<proteinExistence type="predicted"/>
<feature type="compositionally biased region" description="Low complexity" evidence="12">
    <location>
        <begin position="102"/>
        <end position="111"/>
    </location>
</feature>
<keyword evidence="6" id="KW-0969">Cilium</keyword>
<protein>
    <recommendedName>
        <fullName evidence="10">Dynein axonemal intermediate chain 4</fullName>
    </recommendedName>
    <alternativeName>
        <fullName evidence="11">WD repeat-containing protein 78</fullName>
    </alternativeName>
</protein>
<comment type="caution">
    <text evidence="13">The sequence shown here is derived from an EMBL/GenBank/DDBJ whole genome shotgun (WGS) entry which is preliminary data.</text>
</comment>
<dbReference type="GO" id="GO:0120293">
    <property type="term" value="C:dynein axonemal particle"/>
    <property type="evidence" value="ECO:0007669"/>
    <property type="project" value="UniProtKB-SubCell"/>
</dbReference>
<name>A0A3M7KUH5_AUXPR</name>
<evidence type="ECO:0000256" key="12">
    <source>
        <dbReference type="SAM" id="MobiDB-lite"/>
    </source>
</evidence>
<keyword evidence="2" id="KW-0963">Cytoplasm</keyword>
<evidence type="ECO:0000256" key="6">
    <source>
        <dbReference type="ARBA" id="ARBA00023069"/>
    </source>
</evidence>
<evidence type="ECO:0000256" key="8">
    <source>
        <dbReference type="ARBA" id="ARBA00023273"/>
    </source>
</evidence>
<dbReference type="InterPro" id="IPR015943">
    <property type="entry name" value="WD40/YVTN_repeat-like_dom_sf"/>
</dbReference>
<evidence type="ECO:0000256" key="9">
    <source>
        <dbReference type="ARBA" id="ARBA00024190"/>
    </source>
</evidence>
<dbReference type="SMART" id="SM00320">
    <property type="entry name" value="WD40"/>
    <property type="match status" value="4"/>
</dbReference>
<dbReference type="Gene3D" id="2.130.10.10">
    <property type="entry name" value="YVTN repeat-like/Quinoprotein amine dehydrogenase"/>
    <property type="match status" value="2"/>
</dbReference>
<dbReference type="SUPFAM" id="SSF50978">
    <property type="entry name" value="WD40 repeat-like"/>
    <property type="match status" value="1"/>
</dbReference>
<dbReference type="PANTHER" id="PTHR12442:SF12">
    <property type="entry name" value="DYNEIN AXONEMAL INTERMEDIATE CHAIN 4"/>
    <property type="match status" value="1"/>
</dbReference>
<feature type="non-terminal residue" evidence="13">
    <location>
        <position position="1"/>
    </location>
</feature>
<reference evidence="14" key="1">
    <citation type="journal article" date="2018" name="Algal Res.">
        <title>Characterization of plant carbon substrate utilization by Auxenochlorella protothecoides.</title>
        <authorList>
            <person name="Vogler B.W."/>
            <person name="Starkenburg S.R."/>
            <person name="Sudasinghe N."/>
            <person name="Schambach J.Y."/>
            <person name="Rollin J.A."/>
            <person name="Pattathil S."/>
            <person name="Barry A.N."/>
        </authorList>
    </citation>
    <scope>NUCLEOTIDE SEQUENCE [LARGE SCALE GENOMIC DNA]</scope>
    <source>
        <strain evidence="14">UTEX 25</strain>
    </source>
</reference>
<organism evidence="13 14">
    <name type="scientific">Auxenochlorella protothecoides</name>
    <name type="common">Green microalga</name>
    <name type="synonym">Chlorella protothecoides</name>
    <dbReference type="NCBI Taxonomy" id="3075"/>
    <lineage>
        <taxon>Eukaryota</taxon>
        <taxon>Viridiplantae</taxon>
        <taxon>Chlorophyta</taxon>
        <taxon>core chlorophytes</taxon>
        <taxon>Trebouxiophyceae</taxon>
        <taxon>Chlorellales</taxon>
        <taxon>Chlorellaceae</taxon>
        <taxon>Auxenochlorella</taxon>
    </lineage>
</organism>
<sequence>GDANPAATGPAAADGHSEPSDDEGRSTLDATPEPSASFSEAQPRHGSSLASDGASSGDEAGPARRSSALQHGRRRSSGLSAQSLGEVAVGAARDGKARRPSHAASAGAGRAQAAGCALRRATAGRSSLVGPQGGGLGQSSVQAPAPPRPRTWEEVRAAAEIARRGLLWARLAATPELGAGLRRLERCLASSAGRGEAEGARREDSGGLGTAGLGPLCRWEDAMPGQAMCSAWHPDRPAILAVGFRDARRQDSPGRVAVYCLSRPGRALWQAGVPHGPSAAAWLPGRGALAVGCAMGTITLFRPRQGGRDAGSPICTVPYGGGHGAPVCALVPAAEAGTCLSSCGKEGTVLHWKGGPEDGLEVGARQELMAPWAAWVTCAAARSPDRAWALGSMEGRLLVAATDQSAPSCSAAGPHPAPLLQLAWHPRRQHVLLSADARGTLAIWSVESAEVCLVWSHSGPVEAAACVAWHPLQGTCFAAGGADGKASVWDLARSTRFPLSTSTLGCPVTTLAWSPDGRALVCGGEAGAITALAWSAPDLTEGGSQDGAEGNDAVLRVLTESRHESSRM</sequence>
<dbReference type="EMBL" id="QOKY01000183">
    <property type="protein sequence ID" value="RMZ54188.1"/>
    <property type="molecule type" value="Genomic_DNA"/>
</dbReference>
<keyword evidence="5" id="KW-0282">Flagellum</keyword>
<evidence type="ECO:0000256" key="1">
    <source>
        <dbReference type="ARBA" id="ARBA00004611"/>
    </source>
</evidence>
<evidence type="ECO:0000313" key="14">
    <source>
        <dbReference type="Proteomes" id="UP000279271"/>
    </source>
</evidence>
<dbReference type="GO" id="GO:0005858">
    <property type="term" value="C:axonemal dynein complex"/>
    <property type="evidence" value="ECO:0007669"/>
    <property type="project" value="TreeGrafter"/>
</dbReference>
<evidence type="ECO:0000313" key="13">
    <source>
        <dbReference type="EMBL" id="RMZ54188.1"/>
    </source>
</evidence>
<evidence type="ECO:0000256" key="2">
    <source>
        <dbReference type="ARBA" id="ARBA00022490"/>
    </source>
</evidence>
<keyword evidence="8" id="KW-0966">Cell projection</keyword>
<accession>A0A3M7KUH5</accession>
<dbReference type="GO" id="GO:0045503">
    <property type="term" value="F:dynein light chain binding"/>
    <property type="evidence" value="ECO:0007669"/>
    <property type="project" value="TreeGrafter"/>
</dbReference>
<evidence type="ECO:0000256" key="7">
    <source>
        <dbReference type="ARBA" id="ARBA00023212"/>
    </source>
</evidence>
<keyword evidence="3" id="KW-0853">WD repeat</keyword>
<evidence type="ECO:0000256" key="3">
    <source>
        <dbReference type="ARBA" id="ARBA00022574"/>
    </source>
</evidence>
<comment type="subcellular location">
    <subcellularLocation>
        <location evidence="1">Cytoplasm</location>
        <location evidence="1">Cytoskeleton</location>
        <location evidence="1">Flagellum axoneme</location>
    </subcellularLocation>
    <subcellularLocation>
        <location evidence="9">Dynein axonemal particle</location>
    </subcellularLocation>
</comment>
<keyword evidence="4" id="KW-0677">Repeat</keyword>
<dbReference type="InterPro" id="IPR036322">
    <property type="entry name" value="WD40_repeat_dom_sf"/>
</dbReference>
<evidence type="ECO:0000256" key="5">
    <source>
        <dbReference type="ARBA" id="ARBA00022846"/>
    </source>
</evidence>
<dbReference type="GO" id="GO:0045504">
    <property type="term" value="F:dynein heavy chain binding"/>
    <property type="evidence" value="ECO:0007669"/>
    <property type="project" value="TreeGrafter"/>
</dbReference>
<evidence type="ECO:0000256" key="4">
    <source>
        <dbReference type="ARBA" id="ARBA00022737"/>
    </source>
</evidence>
<dbReference type="InterPro" id="IPR050687">
    <property type="entry name" value="Dynein_IC"/>
</dbReference>